<dbReference type="EMBL" id="CP002780">
    <property type="protein sequence ID" value="AEG58784.1"/>
    <property type="molecule type" value="Genomic_DNA"/>
</dbReference>
<reference evidence="3 4" key="2">
    <citation type="journal article" date="2012" name="Stand. Genomic Sci.">
        <title>Complete genome sequence of the sulfate-reducing firmicute Desulfotomaculum ruminis type strain (DL(T)).</title>
        <authorList>
            <person name="Spring S."/>
            <person name="Visser M."/>
            <person name="Lu M."/>
            <person name="Copeland A."/>
            <person name="Lapidus A."/>
            <person name="Lucas S."/>
            <person name="Cheng J.F."/>
            <person name="Han C."/>
            <person name="Tapia R."/>
            <person name="Goodwin L.A."/>
            <person name="Pitluck S."/>
            <person name="Ivanova N."/>
            <person name="Land M."/>
            <person name="Hauser L."/>
            <person name="Larimer F."/>
            <person name="Rohde M."/>
            <person name="Goker M."/>
            <person name="Detter J.C."/>
            <person name="Kyrpides N.C."/>
            <person name="Woyke T."/>
            <person name="Schaap P.J."/>
            <person name="Plugge C.M."/>
            <person name="Muyzer G."/>
            <person name="Kuever J."/>
            <person name="Pereira I.A."/>
            <person name="Parshina S.N."/>
            <person name="Bernier-Latmani R."/>
            <person name="Stams A.J."/>
            <person name="Klenk H.P."/>
        </authorList>
    </citation>
    <scope>NUCLEOTIDE SEQUENCE [LARGE SCALE GENOMIC DNA]</scope>
    <source>
        <strain evidence="4">ATCC 23193 / DSM 2154 / NCIB 8452 / DL</strain>
    </source>
</reference>
<feature type="region of interest" description="Disordered" evidence="1">
    <location>
        <begin position="40"/>
        <end position="100"/>
    </location>
</feature>
<feature type="transmembrane region" description="Helical" evidence="2">
    <location>
        <begin position="15"/>
        <end position="36"/>
    </location>
</feature>
<dbReference type="Proteomes" id="UP000009234">
    <property type="component" value="Chromosome"/>
</dbReference>
<reference evidence="4" key="1">
    <citation type="submission" date="2011-05" db="EMBL/GenBank/DDBJ databases">
        <title>Complete sequence of Desulfotomaculum ruminis DSM 2154.</title>
        <authorList>
            <person name="Lucas S."/>
            <person name="Copeland A."/>
            <person name="Lapidus A."/>
            <person name="Cheng J.-F."/>
            <person name="Goodwin L."/>
            <person name="Pitluck S."/>
            <person name="Lu M."/>
            <person name="Detter J.C."/>
            <person name="Han C."/>
            <person name="Tapia R."/>
            <person name="Land M."/>
            <person name="Hauser L."/>
            <person name="Kyrpides N."/>
            <person name="Ivanova N."/>
            <person name="Mikhailova N."/>
            <person name="Pagani I."/>
            <person name="Stams A.J.M."/>
            <person name="Plugge C.M."/>
            <person name="Muyzer G."/>
            <person name="Kuever J."/>
            <person name="Parshina S.N."/>
            <person name="Ivanova A.E."/>
            <person name="Nazina T.N."/>
            <person name="Brambilla E."/>
            <person name="Spring S."/>
            <person name="Klenk H.-P."/>
            <person name="Woyke T."/>
        </authorList>
    </citation>
    <scope>NUCLEOTIDE SEQUENCE [LARGE SCALE GENOMIC DNA]</scope>
    <source>
        <strain evidence="4">ATCC 23193 / DSM 2154 / NCIB 8452 / DL</strain>
    </source>
</reference>
<keyword evidence="4" id="KW-1185">Reference proteome</keyword>
<dbReference type="STRING" id="696281.Desru_0498"/>
<dbReference type="AlphaFoldDB" id="F6DS22"/>
<evidence type="ECO:0000313" key="3">
    <source>
        <dbReference type="EMBL" id="AEG58784.1"/>
    </source>
</evidence>
<accession>F6DS22</accession>
<keyword evidence="2" id="KW-0472">Membrane</keyword>
<keyword evidence="2" id="KW-0812">Transmembrane</keyword>
<name>F6DS22_DESRL</name>
<evidence type="ECO:0000256" key="1">
    <source>
        <dbReference type="SAM" id="MobiDB-lite"/>
    </source>
</evidence>
<evidence type="ECO:0000313" key="4">
    <source>
        <dbReference type="Proteomes" id="UP000009234"/>
    </source>
</evidence>
<proteinExistence type="predicted"/>
<feature type="transmembrane region" description="Helical" evidence="2">
    <location>
        <begin position="106"/>
        <end position="124"/>
    </location>
</feature>
<evidence type="ECO:0000256" key="2">
    <source>
        <dbReference type="SAM" id="Phobius"/>
    </source>
</evidence>
<gene>
    <name evidence="3" type="ordered locus">Desru_0498</name>
</gene>
<protein>
    <submittedName>
        <fullName evidence="3">Uncharacterized protein</fullName>
    </submittedName>
</protein>
<keyword evidence="2" id="KW-1133">Transmembrane helix</keyword>
<organism evidence="3 4">
    <name type="scientific">Desulforamulus ruminis (strain ATCC 23193 / DSM 2154 / NCIMB 8452 / DL)</name>
    <name type="common">Desulfotomaculum ruminis</name>
    <dbReference type="NCBI Taxonomy" id="696281"/>
    <lineage>
        <taxon>Bacteria</taxon>
        <taxon>Bacillati</taxon>
        <taxon>Bacillota</taxon>
        <taxon>Clostridia</taxon>
        <taxon>Eubacteriales</taxon>
        <taxon>Peptococcaceae</taxon>
        <taxon>Desulforamulus</taxon>
    </lineage>
</organism>
<dbReference type="HOGENOM" id="CLU_1892849_0_0_9"/>
<dbReference type="KEGG" id="dru:Desru_0498"/>
<sequence>MQKNFERVRKVRPKVFVGIITFILMALLVQGSIGWADGGGDPHAGHDMSTMDHSGGSHNLQESEDHSQHSTVPDNPPAGFSGTHEQGHDGHGQETPQTEAPPNWTLLYGFGALNLLVILTAFIMKKTSAGNGVN</sequence>